<dbReference type="InterPro" id="IPR006439">
    <property type="entry name" value="HAD-SF_hydro_IA"/>
</dbReference>
<dbReference type="GO" id="GO:0008967">
    <property type="term" value="F:phosphoglycolate phosphatase activity"/>
    <property type="evidence" value="ECO:0007669"/>
    <property type="project" value="TreeGrafter"/>
</dbReference>
<dbReference type="SUPFAM" id="SSF56784">
    <property type="entry name" value="HAD-like"/>
    <property type="match status" value="1"/>
</dbReference>
<dbReference type="Gene3D" id="1.10.150.240">
    <property type="entry name" value="Putative phosphatase, domain 2"/>
    <property type="match status" value="1"/>
</dbReference>
<dbReference type="NCBIfam" id="TIGR01549">
    <property type="entry name" value="HAD-SF-IA-v1"/>
    <property type="match status" value="1"/>
</dbReference>
<sequence>MTRIDLCALLRRTRVVLLDFDGPVCDVFSAYPAPRVAADLCDHLDTHAIPVPSELRNLDDPLALLRRLHRRAPEHHPTAEAFLAGAEIRAASCATPTPGAVEVLTACARQARPVAVVSNNSPEAIRAFLTKHGLEKLVTGVFGRDKTTPDRLKPDPHLLVLAATALDTPHRECLMVGDSTTDIQAAHALDMSALGYANQPGKQAAFEELGCQAVITHMTDLAHALQN</sequence>
<dbReference type="Pfam" id="PF00702">
    <property type="entry name" value="Hydrolase"/>
    <property type="match status" value="1"/>
</dbReference>
<dbReference type="PANTHER" id="PTHR43434">
    <property type="entry name" value="PHOSPHOGLYCOLATE PHOSPHATASE"/>
    <property type="match status" value="1"/>
</dbReference>
<protein>
    <submittedName>
        <fullName evidence="1">HAD family hydrolase</fullName>
    </submittedName>
</protein>
<dbReference type="Gene3D" id="3.40.50.1000">
    <property type="entry name" value="HAD superfamily/HAD-like"/>
    <property type="match status" value="1"/>
</dbReference>
<dbReference type="RefSeq" id="WP_068694145.1">
    <property type="nucleotide sequence ID" value="NZ_CP063196.1"/>
</dbReference>
<gene>
    <name evidence="1" type="ORF">NI17_022410</name>
</gene>
<evidence type="ECO:0000313" key="2">
    <source>
        <dbReference type="Proteomes" id="UP000265719"/>
    </source>
</evidence>
<dbReference type="GO" id="GO:0006281">
    <property type="term" value="P:DNA repair"/>
    <property type="evidence" value="ECO:0007669"/>
    <property type="project" value="TreeGrafter"/>
</dbReference>
<dbReference type="InterPro" id="IPR036412">
    <property type="entry name" value="HAD-like_sf"/>
</dbReference>
<dbReference type="AlphaFoldDB" id="A0A399FYM8"/>
<dbReference type="GO" id="GO:0005829">
    <property type="term" value="C:cytosol"/>
    <property type="evidence" value="ECO:0007669"/>
    <property type="project" value="TreeGrafter"/>
</dbReference>
<dbReference type="OrthoDB" id="4547358at2"/>
<proteinExistence type="predicted"/>
<dbReference type="Proteomes" id="UP000265719">
    <property type="component" value="Chromosome"/>
</dbReference>
<dbReference type="InterPro" id="IPR050155">
    <property type="entry name" value="HAD-like_hydrolase_sf"/>
</dbReference>
<dbReference type="EMBL" id="CP063196">
    <property type="protein sequence ID" value="UOE19439.1"/>
    <property type="molecule type" value="Genomic_DNA"/>
</dbReference>
<reference evidence="1" key="1">
    <citation type="submission" date="2020-10" db="EMBL/GenBank/DDBJ databases">
        <title>De novo genome project of the cellulose decomposer Thermobifida halotolerans type strain.</title>
        <authorList>
            <person name="Nagy I."/>
            <person name="Horvath B."/>
            <person name="Kukolya J."/>
            <person name="Nagy I."/>
            <person name="Orsini M."/>
        </authorList>
    </citation>
    <scope>NUCLEOTIDE SEQUENCE</scope>
    <source>
        <strain evidence="1">DSM 44931</strain>
    </source>
</reference>
<accession>A0A399FYM8</accession>
<keyword evidence="1" id="KW-0378">Hydrolase</keyword>
<dbReference type="CDD" id="cd01427">
    <property type="entry name" value="HAD_like"/>
    <property type="match status" value="1"/>
</dbReference>
<keyword evidence="2" id="KW-1185">Reference proteome</keyword>
<organism evidence="1 2">
    <name type="scientific">Thermobifida halotolerans</name>
    <dbReference type="NCBI Taxonomy" id="483545"/>
    <lineage>
        <taxon>Bacteria</taxon>
        <taxon>Bacillati</taxon>
        <taxon>Actinomycetota</taxon>
        <taxon>Actinomycetes</taxon>
        <taxon>Streptosporangiales</taxon>
        <taxon>Nocardiopsidaceae</taxon>
        <taxon>Thermobifida</taxon>
    </lineage>
</organism>
<evidence type="ECO:0000313" key="1">
    <source>
        <dbReference type="EMBL" id="UOE19439.1"/>
    </source>
</evidence>
<name>A0A399FYM8_9ACTN</name>
<dbReference type="InterPro" id="IPR023214">
    <property type="entry name" value="HAD_sf"/>
</dbReference>
<dbReference type="InterPro" id="IPR023198">
    <property type="entry name" value="PGP-like_dom2"/>
</dbReference>
<dbReference type="KEGG" id="thao:NI17_022410"/>
<dbReference type="PANTHER" id="PTHR43434:SF1">
    <property type="entry name" value="PHOSPHOGLYCOLATE PHOSPHATASE"/>
    <property type="match status" value="1"/>
</dbReference>